<evidence type="ECO:0000313" key="1">
    <source>
        <dbReference type="EMBL" id="RNA26912.1"/>
    </source>
</evidence>
<sequence length="84" mass="10136">MYKVYDIILFAYEVHYLTIFLSNNEFISSIWKKSFKVNRTNFKALERFIARQIIAMSYLQNLNLNSQFIDTIKGKLKFIHYLDT</sequence>
<proteinExistence type="predicted"/>
<protein>
    <submittedName>
        <fullName evidence="1">Uncharacterized protein</fullName>
    </submittedName>
</protein>
<organism evidence="1 2">
    <name type="scientific">Brachionus plicatilis</name>
    <name type="common">Marine rotifer</name>
    <name type="synonym">Brachionus muelleri</name>
    <dbReference type="NCBI Taxonomy" id="10195"/>
    <lineage>
        <taxon>Eukaryota</taxon>
        <taxon>Metazoa</taxon>
        <taxon>Spiralia</taxon>
        <taxon>Gnathifera</taxon>
        <taxon>Rotifera</taxon>
        <taxon>Eurotatoria</taxon>
        <taxon>Monogononta</taxon>
        <taxon>Pseudotrocha</taxon>
        <taxon>Ploima</taxon>
        <taxon>Brachionidae</taxon>
        <taxon>Brachionus</taxon>
    </lineage>
</organism>
<reference evidence="1 2" key="1">
    <citation type="journal article" date="2018" name="Sci. Rep.">
        <title>Genomic signatures of local adaptation to the degree of environmental predictability in rotifers.</title>
        <authorList>
            <person name="Franch-Gras L."/>
            <person name="Hahn C."/>
            <person name="Garcia-Roger E.M."/>
            <person name="Carmona M.J."/>
            <person name="Serra M."/>
            <person name="Gomez A."/>
        </authorList>
    </citation>
    <scope>NUCLEOTIDE SEQUENCE [LARGE SCALE GENOMIC DNA]</scope>
    <source>
        <strain evidence="1">HYR1</strain>
    </source>
</reference>
<gene>
    <name evidence="1" type="ORF">BpHYR1_023708</name>
</gene>
<keyword evidence="2" id="KW-1185">Reference proteome</keyword>
<dbReference type="AlphaFoldDB" id="A0A3M7RTV3"/>
<evidence type="ECO:0000313" key="2">
    <source>
        <dbReference type="Proteomes" id="UP000276133"/>
    </source>
</evidence>
<name>A0A3M7RTV3_BRAPC</name>
<dbReference type="Proteomes" id="UP000276133">
    <property type="component" value="Unassembled WGS sequence"/>
</dbReference>
<comment type="caution">
    <text evidence="1">The sequence shown here is derived from an EMBL/GenBank/DDBJ whole genome shotgun (WGS) entry which is preliminary data.</text>
</comment>
<accession>A0A3M7RTV3</accession>
<dbReference type="EMBL" id="REGN01002641">
    <property type="protein sequence ID" value="RNA26912.1"/>
    <property type="molecule type" value="Genomic_DNA"/>
</dbReference>